<evidence type="ECO:0000313" key="3">
    <source>
        <dbReference type="Proteomes" id="UP001464555"/>
    </source>
</evidence>
<protein>
    <submittedName>
        <fullName evidence="2">DUF4296 domain-containing protein</fullName>
    </submittedName>
</protein>
<dbReference type="Proteomes" id="UP001464555">
    <property type="component" value="Unassembled WGS sequence"/>
</dbReference>
<proteinExistence type="predicted"/>
<feature type="domain" description="DUF4296" evidence="1">
    <location>
        <begin position="24"/>
        <end position="105"/>
    </location>
</feature>
<accession>A0ABU9I0Z9</accession>
<dbReference type="PROSITE" id="PS51257">
    <property type="entry name" value="PROKAR_LIPOPROTEIN"/>
    <property type="match status" value="1"/>
</dbReference>
<gene>
    <name evidence="2" type="ORF">AAEO56_15115</name>
</gene>
<dbReference type="RefSeq" id="WP_341697898.1">
    <property type="nucleotide sequence ID" value="NZ_JBBYHR010000009.1"/>
</dbReference>
<dbReference type="Pfam" id="PF14129">
    <property type="entry name" value="DUF4296"/>
    <property type="match status" value="1"/>
</dbReference>
<keyword evidence="3" id="KW-1185">Reference proteome</keyword>
<name>A0ABU9I0Z9_9FLAO</name>
<organism evidence="2 3">
    <name type="scientific">Flavobacterium arundinis</name>
    <dbReference type="NCBI Taxonomy" id="3139143"/>
    <lineage>
        <taxon>Bacteria</taxon>
        <taxon>Pseudomonadati</taxon>
        <taxon>Bacteroidota</taxon>
        <taxon>Flavobacteriia</taxon>
        <taxon>Flavobacteriales</taxon>
        <taxon>Flavobacteriaceae</taxon>
        <taxon>Flavobacterium</taxon>
    </lineage>
</organism>
<evidence type="ECO:0000313" key="2">
    <source>
        <dbReference type="EMBL" id="MEL1245603.1"/>
    </source>
</evidence>
<reference evidence="2 3" key="1">
    <citation type="submission" date="2024-04" db="EMBL/GenBank/DDBJ databases">
        <title>Flavobacterium sp. DGU11 16S ribosomal RNA gene Genome sequencing and assembly.</title>
        <authorList>
            <person name="Park S."/>
        </authorList>
    </citation>
    <scope>NUCLEOTIDE SEQUENCE [LARGE SCALE GENOMIC DNA]</scope>
    <source>
        <strain evidence="2 3">DGU11</strain>
    </source>
</reference>
<sequence length="138" mass="15681">MRNIAYILLSVLLVSCGEEKAEKPKHLLQEDEMVNILYDITLLQAISSYTPKALEDSKIDNRNYIYKKYKTDSLTFALSNEYYASDLDVYDGIQKKVAAKIEQDKIKYGLKKNTVTPTANVTGTGPKIRPRTRTIKAD</sequence>
<dbReference type="InterPro" id="IPR025381">
    <property type="entry name" value="DUF4296"/>
</dbReference>
<comment type="caution">
    <text evidence="2">The sequence shown here is derived from an EMBL/GenBank/DDBJ whole genome shotgun (WGS) entry which is preliminary data.</text>
</comment>
<evidence type="ECO:0000259" key="1">
    <source>
        <dbReference type="Pfam" id="PF14129"/>
    </source>
</evidence>
<dbReference type="EMBL" id="JBBYHR010000009">
    <property type="protein sequence ID" value="MEL1245603.1"/>
    <property type="molecule type" value="Genomic_DNA"/>
</dbReference>